<name>A0A0E9QIE9_ANGAN</name>
<protein>
    <submittedName>
        <fullName evidence="1">Uncharacterized protein</fullName>
    </submittedName>
</protein>
<reference evidence="1" key="1">
    <citation type="submission" date="2014-11" db="EMBL/GenBank/DDBJ databases">
        <authorList>
            <person name="Amaro Gonzalez C."/>
        </authorList>
    </citation>
    <scope>NUCLEOTIDE SEQUENCE</scope>
</reference>
<sequence>MQCLIERLKLDKLFKKLC</sequence>
<reference evidence="1" key="2">
    <citation type="journal article" date="2015" name="Fish Shellfish Immunol.">
        <title>Early steps in the European eel (Anguilla anguilla)-Vibrio vulnificus interaction in the gills: Role of the RtxA13 toxin.</title>
        <authorList>
            <person name="Callol A."/>
            <person name="Pajuelo D."/>
            <person name="Ebbesson L."/>
            <person name="Teles M."/>
            <person name="MacKenzie S."/>
            <person name="Amaro C."/>
        </authorList>
    </citation>
    <scope>NUCLEOTIDE SEQUENCE</scope>
</reference>
<dbReference type="AlphaFoldDB" id="A0A0E9QIE9"/>
<accession>A0A0E9QIE9</accession>
<dbReference type="EMBL" id="GBXM01092013">
    <property type="protein sequence ID" value="JAH16564.1"/>
    <property type="molecule type" value="Transcribed_RNA"/>
</dbReference>
<proteinExistence type="predicted"/>
<organism evidence="1">
    <name type="scientific">Anguilla anguilla</name>
    <name type="common">European freshwater eel</name>
    <name type="synonym">Muraena anguilla</name>
    <dbReference type="NCBI Taxonomy" id="7936"/>
    <lineage>
        <taxon>Eukaryota</taxon>
        <taxon>Metazoa</taxon>
        <taxon>Chordata</taxon>
        <taxon>Craniata</taxon>
        <taxon>Vertebrata</taxon>
        <taxon>Euteleostomi</taxon>
        <taxon>Actinopterygii</taxon>
        <taxon>Neopterygii</taxon>
        <taxon>Teleostei</taxon>
        <taxon>Anguilliformes</taxon>
        <taxon>Anguillidae</taxon>
        <taxon>Anguilla</taxon>
    </lineage>
</organism>
<evidence type="ECO:0000313" key="1">
    <source>
        <dbReference type="EMBL" id="JAH16564.1"/>
    </source>
</evidence>